<comment type="caution">
    <text evidence="1">The sequence shown here is derived from an EMBL/GenBank/DDBJ whole genome shotgun (WGS) entry which is preliminary data.</text>
</comment>
<name>A0A031LRR1_9CREN</name>
<proteinExistence type="predicted"/>
<organism evidence="1 2">
    <name type="scientific">Candidatus Acidianus copahuensis</name>
    <dbReference type="NCBI Taxonomy" id="1160895"/>
    <lineage>
        <taxon>Archaea</taxon>
        <taxon>Thermoproteota</taxon>
        <taxon>Thermoprotei</taxon>
        <taxon>Sulfolobales</taxon>
        <taxon>Sulfolobaceae</taxon>
        <taxon>Acidianus</taxon>
    </lineage>
</organism>
<sequence>MDGFPHTLVGGVIPLRGRNAMMIFVQNVVKSKGFTNKTIDARKAQTPPNTKTFLNLNLGLHIDV</sequence>
<dbReference type="EMBL" id="JFZT01000039">
    <property type="protein sequence ID" value="EZQ07109.1"/>
    <property type="molecule type" value="Genomic_DNA"/>
</dbReference>
<dbReference type="AlphaFoldDB" id="A0A031LRR1"/>
<reference evidence="1 2" key="1">
    <citation type="submission" date="2014-03" db="EMBL/GenBank/DDBJ databases">
        <title>Draft genome sequence of the novel thermoacidophilic archaea Acidianus copahuensis ALE1 strain, isolated from Copahue volcanic area in Neuquen Argentina.</title>
        <authorList>
            <person name="Urbieta M.S."/>
            <person name="Rascovan N."/>
            <person name="Castro C."/>
            <person name="Revale S."/>
            <person name="Giaveno M.A."/>
            <person name="Vazquez M.P."/>
            <person name="Donati E.R."/>
        </authorList>
    </citation>
    <scope>NUCLEOTIDE SEQUENCE [LARGE SCALE GENOMIC DNA]</scope>
    <source>
        <strain evidence="1 2">ALE1</strain>
    </source>
</reference>
<keyword evidence="2" id="KW-1185">Reference proteome</keyword>
<evidence type="ECO:0000313" key="2">
    <source>
        <dbReference type="Proteomes" id="UP000024332"/>
    </source>
</evidence>
<gene>
    <name evidence="1" type="ORF">CM19_06175</name>
</gene>
<accession>A0A031LRR1</accession>
<evidence type="ECO:0000313" key="1">
    <source>
        <dbReference type="EMBL" id="EZQ07109.1"/>
    </source>
</evidence>
<protein>
    <submittedName>
        <fullName evidence="1">Uncharacterized protein</fullName>
    </submittedName>
</protein>
<dbReference type="Proteomes" id="UP000024332">
    <property type="component" value="Unassembled WGS sequence"/>
</dbReference>